<gene>
    <name evidence="12" type="primary">yidC</name>
    <name evidence="16" type="ORF">ABID49_001780</name>
</gene>
<feature type="transmembrane region" description="Helical" evidence="12">
    <location>
        <begin position="58"/>
        <end position="78"/>
    </location>
</feature>
<keyword evidence="8 12" id="KW-0472">Membrane</keyword>
<dbReference type="EMBL" id="JBEPLW010000013">
    <property type="protein sequence ID" value="MET3575874.1"/>
    <property type="molecule type" value="Genomic_DNA"/>
</dbReference>
<dbReference type="RefSeq" id="WP_354197423.1">
    <property type="nucleotide sequence ID" value="NZ_JBEPLW010000013.1"/>
</dbReference>
<feature type="domain" description="Membrane insertase YidC/Oxa/ALB C-terminal" evidence="15">
    <location>
        <begin position="58"/>
        <end position="238"/>
    </location>
</feature>
<feature type="transmembrane region" description="Helical" evidence="12">
    <location>
        <begin position="128"/>
        <end position="148"/>
    </location>
</feature>
<sequence>MKKKLLLVLMVALLASFLAGCTEFKEPIYEDSEGFWNRFIVWPLVSIITAFKNLLGTYGLGIIAVTIIIRLVLLPLMIKQTQSSKRMQEIQPEIKALQAKYKSKDAVTQQKYQQEFQQLMSERKVNPAAGCFPVIIQMPILIGFYHAISRMNATPGIEVGNFLGVNLAEPSIILAFLAAAMQFIVLRTGPAMDNPQMKVMMYFMPVMIFFIGTILPAALTLYWIVGNIISFITNLFLYKPWEKKTAPAAASAATNRGSRPGNKPAAQPKAAKSGGKKGGPKSGGKKK</sequence>
<comment type="caution">
    <text evidence="12">Lacks conserved residue(s) required for the propagation of feature annotation.</text>
</comment>
<dbReference type="PRINTS" id="PR00701">
    <property type="entry name" value="60KDINNERMP"/>
</dbReference>
<feature type="compositionally biased region" description="Low complexity" evidence="13">
    <location>
        <begin position="260"/>
        <end position="273"/>
    </location>
</feature>
<dbReference type="NCBIfam" id="TIGR03592">
    <property type="entry name" value="yidC_oxa1_cterm"/>
    <property type="match status" value="1"/>
</dbReference>
<evidence type="ECO:0000256" key="4">
    <source>
        <dbReference type="ARBA" id="ARBA00022692"/>
    </source>
</evidence>
<keyword evidence="2 12" id="KW-0813">Transport</keyword>
<comment type="similarity">
    <text evidence="12">Belongs to the OXA1/ALB3/YidC family. Type 2 subfamily.</text>
</comment>
<dbReference type="InterPro" id="IPR023060">
    <property type="entry name" value="YidC/YidC1/YidC2_Firmicutes"/>
</dbReference>
<proteinExistence type="inferred from homology"/>
<dbReference type="Proteomes" id="UP001549099">
    <property type="component" value="Unassembled WGS sequence"/>
</dbReference>
<name>A0ABV2GCK7_9BACL</name>
<feature type="compositionally biased region" description="Basic residues" evidence="13">
    <location>
        <begin position="274"/>
        <end position="287"/>
    </location>
</feature>
<feature type="region of interest" description="Disordered" evidence="13">
    <location>
        <begin position="249"/>
        <end position="287"/>
    </location>
</feature>
<dbReference type="PANTHER" id="PTHR12428:SF65">
    <property type="entry name" value="CYTOCHROME C OXIDASE ASSEMBLY PROTEIN COX18, MITOCHONDRIAL"/>
    <property type="match status" value="1"/>
</dbReference>
<evidence type="ECO:0000256" key="6">
    <source>
        <dbReference type="ARBA" id="ARBA00022927"/>
    </source>
</evidence>
<evidence type="ECO:0000256" key="9">
    <source>
        <dbReference type="ARBA" id="ARBA00023139"/>
    </source>
</evidence>
<evidence type="ECO:0000313" key="16">
    <source>
        <dbReference type="EMBL" id="MET3575874.1"/>
    </source>
</evidence>
<keyword evidence="9" id="KW-0564">Palmitate</keyword>
<comment type="function">
    <text evidence="12">Required for the insertion and/or proper folding and/or complex formation of integral membrane proteins into the membrane. Involved in integration of membrane proteins that insert both dependently and independently of the Sec translocase complex, as well as at least some lipoproteins.</text>
</comment>
<dbReference type="Pfam" id="PF02096">
    <property type="entry name" value="60KD_IMP"/>
    <property type="match status" value="1"/>
</dbReference>
<evidence type="ECO:0000256" key="13">
    <source>
        <dbReference type="SAM" id="MobiDB-lite"/>
    </source>
</evidence>
<evidence type="ECO:0000256" key="2">
    <source>
        <dbReference type="ARBA" id="ARBA00022448"/>
    </source>
</evidence>
<keyword evidence="7 12" id="KW-1133">Transmembrane helix</keyword>
<comment type="caution">
    <text evidence="16">The sequence shown here is derived from an EMBL/GenBank/DDBJ whole genome shotgun (WGS) entry which is preliminary data.</text>
</comment>
<keyword evidence="17" id="KW-1185">Reference proteome</keyword>
<feature type="signal peptide" evidence="14">
    <location>
        <begin position="1"/>
        <end position="21"/>
    </location>
</feature>
<evidence type="ECO:0000256" key="1">
    <source>
        <dbReference type="ARBA" id="ARBA00004651"/>
    </source>
</evidence>
<evidence type="ECO:0000256" key="3">
    <source>
        <dbReference type="ARBA" id="ARBA00022475"/>
    </source>
</evidence>
<evidence type="ECO:0000313" key="17">
    <source>
        <dbReference type="Proteomes" id="UP001549099"/>
    </source>
</evidence>
<feature type="transmembrane region" description="Helical" evidence="12">
    <location>
        <begin position="168"/>
        <end position="187"/>
    </location>
</feature>
<keyword evidence="4 12" id="KW-0812">Transmembrane</keyword>
<keyword evidence="11 12" id="KW-0449">Lipoprotein</keyword>
<evidence type="ECO:0000256" key="7">
    <source>
        <dbReference type="ARBA" id="ARBA00022989"/>
    </source>
</evidence>
<keyword evidence="5 12" id="KW-0732">Signal</keyword>
<dbReference type="CDD" id="cd20070">
    <property type="entry name" value="5TM_YidC_Alb3"/>
    <property type="match status" value="1"/>
</dbReference>
<comment type="subcellular location">
    <subcellularLocation>
        <location evidence="1 12">Cell membrane</location>
        <topology evidence="1 12">Multi-pass membrane protein</topology>
    </subcellularLocation>
</comment>
<feature type="chain" id="PRO_5045099793" description="Membrane protein insertase YidC" evidence="14">
    <location>
        <begin position="22"/>
        <end position="287"/>
    </location>
</feature>
<dbReference type="InterPro" id="IPR001708">
    <property type="entry name" value="YidC/ALB3/OXA1/COX18"/>
</dbReference>
<dbReference type="PANTHER" id="PTHR12428">
    <property type="entry name" value="OXA1"/>
    <property type="match status" value="1"/>
</dbReference>
<keyword evidence="3 12" id="KW-1003">Cell membrane</keyword>
<evidence type="ECO:0000256" key="11">
    <source>
        <dbReference type="ARBA" id="ARBA00023288"/>
    </source>
</evidence>
<dbReference type="InterPro" id="IPR028055">
    <property type="entry name" value="YidC/Oxa/ALB_C"/>
</dbReference>
<evidence type="ECO:0000256" key="14">
    <source>
        <dbReference type="SAM" id="SignalP"/>
    </source>
</evidence>
<dbReference type="HAMAP" id="MF_01811">
    <property type="entry name" value="YidC_type2"/>
    <property type="match status" value="1"/>
</dbReference>
<organism evidence="16 17">
    <name type="scientific">Bhargavaea ullalensis</name>
    <dbReference type="NCBI Taxonomy" id="1265685"/>
    <lineage>
        <taxon>Bacteria</taxon>
        <taxon>Bacillati</taxon>
        <taxon>Bacillota</taxon>
        <taxon>Bacilli</taxon>
        <taxon>Bacillales</taxon>
        <taxon>Caryophanaceae</taxon>
        <taxon>Bhargavaea</taxon>
    </lineage>
</organism>
<evidence type="ECO:0000256" key="10">
    <source>
        <dbReference type="ARBA" id="ARBA00023186"/>
    </source>
</evidence>
<dbReference type="InterPro" id="IPR047196">
    <property type="entry name" value="YidC_ALB_C"/>
</dbReference>
<evidence type="ECO:0000256" key="5">
    <source>
        <dbReference type="ARBA" id="ARBA00022729"/>
    </source>
</evidence>
<protein>
    <recommendedName>
        <fullName evidence="12">Membrane protein insertase YidC</fullName>
    </recommendedName>
    <alternativeName>
        <fullName evidence="12">Foldase YidC</fullName>
    </alternativeName>
    <alternativeName>
        <fullName evidence="12">Membrane integrase YidC</fullName>
    </alternativeName>
    <alternativeName>
        <fullName evidence="12">Membrane protein YidC</fullName>
    </alternativeName>
</protein>
<evidence type="ECO:0000256" key="12">
    <source>
        <dbReference type="HAMAP-Rule" id="MF_01811"/>
    </source>
</evidence>
<evidence type="ECO:0000256" key="8">
    <source>
        <dbReference type="ARBA" id="ARBA00023136"/>
    </source>
</evidence>
<accession>A0ABV2GCK7</accession>
<keyword evidence="10 12" id="KW-0143">Chaperone</keyword>
<dbReference type="PROSITE" id="PS51257">
    <property type="entry name" value="PROKAR_LIPOPROTEIN"/>
    <property type="match status" value="1"/>
</dbReference>
<keyword evidence="6 12" id="KW-0653">Protein transport</keyword>
<evidence type="ECO:0000259" key="15">
    <source>
        <dbReference type="Pfam" id="PF02096"/>
    </source>
</evidence>
<reference evidence="16 17" key="1">
    <citation type="submission" date="2024-06" db="EMBL/GenBank/DDBJ databases">
        <title>Genomic Encyclopedia of Type Strains, Phase IV (KMG-IV): sequencing the most valuable type-strain genomes for metagenomic binning, comparative biology and taxonomic classification.</title>
        <authorList>
            <person name="Goeker M."/>
        </authorList>
    </citation>
    <scope>NUCLEOTIDE SEQUENCE [LARGE SCALE GENOMIC DNA]</scope>
    <source>
        <strain evidence="16 17">DSM 26128</strain>
    </source>
</reference>